<comment type="caution">
    <text evidence="2">The sequence shown here is derived from an EMBL/GenBank/DDBJ whole genome shotgun (WGS) entry which is preliminary data.</text>
</comment>
<evidence type="ECO:0000313" key="3">
    <source>
        <dbReference type="EMBL" id="CAF4725075.1"/>
    </source>
</evidence>
<accession>A0A815Q7Y4</accession>
<sequence length="664" mass="76896">MTTNQPPMCNDNGNIDIAAEESFHIRDKSDLIETQNEHDSSWIKDELIYGNNKTIEEKFNEILLQVSDGLQNINVLWNLNATVHPHIDCLPYLLILNSMDKVNKRLTLIYNVYVYTDESNDEPSEHDSKSTSCYEMFSNFNIGTLMKLDDIFYTKDYQENLFRLSDCIKISDVIECINKKIEKPIDINMASSSNFISIVIILNNIVYLDISHVLISEHELPLYECFKALLFEHFGRTLHILVIPTCPNLSENKIDPMSHISLDLAQDDHILCLEPRLKALMCNYFITINKIFSHQQKSFGIDVNFVDIIKNIKKNISLKSNLYNSRPIYVAVSFLTDQFHVLKNHWKKNTSKKDSHTGTAKSIDGIEGYQKGYEPELGGKFIIINWPSKEIIYTLDLDAPAGFFIDTNHLYIANNRLNYISVIDLNTRMEIRRINNRAFNCLHSIQYMDNQTILVTSTGIDAILEINLEGEILNTWYATEHEYITTPNGEQRHVSRDFDHHHYTYPTLHQTTHVNSAMILNDKYFLATLFHQGSLVKINRHSGRSTVLLSELHCPHGIKRLKSMKENDIDWMLCNTKRNEILFLNDCFTVTRKVFLEDVHWLQDASQIQNGNIIIADANNSRIIEIDPILNTVTSEFNYSTDWRIYQISDLNDFQTSFIPTLCK</sequence>
<protein>
    <submittedName>
        <fullName evidence="2">Uncharacterized protein</fullName>
    </submittedName>
</protein>
<dbReference type="Proteomes" id="UP000681967">
    <property type="component" value="Unassembled WGS sequence"/>
</dbReference>
<dbReference type="EMBL" id="CAJNOW010005722">
    <property type="protein sequence ID" value="CAF1458236.1"/>
    <property type="molecule type" value="Genomic_DNA"/>
</dbReference>
<reference evidence="2" key="1">
    <citation type="submission" date="2021-02" db="EMBL/GenBank/DDBJ databases">
        <authorList>
            <person name="Nowell W R."/>
        </authorList>
    </citation>
    <scope>NUCLEOTIDE SEQUENCE</scope>
</reference>
<evidence type="ECO:0000313" key="4">
    <source>
        <dbReference type="EMBL" id="CAF4801589.1"/>
    </source>
</evidence>
<dbReference type="Proteomes" id="UP000681720">
    <property type="component" value="Unassembled WGS sequence"/>
</dbReference>
<dbReference type="EMBL" id="CAJOBJ010131814">
    <property type="protein sequence ID" value="CAF4725075.1"/>
    <property type="molecule type" value="Genomic_DNA"/>
</dbReference>
<dbReference type="OrthoDB" id="9994376at2759"/>
<dbReference type="Proteomes" id="UP000663855">
    <property type="component" value="Unassembled WGS sequence"/>
</dbReference>
<evidence type="ECO:0000313" key="5">
    <source>
        <dbReference type="Proteomes" id="UP000663834"/>
    </source>
</evidence>
<dbReference type="EMBL" id="CAJOBH010140229">
    <property type="protein sequence ID" value="CAF4801589.1"/>
    <property type="molecule type" value="Genomic_DNA"/>
</dbReference>
<dbReference type="AlphaFoldDB" id="A0A815Q7Y4"/>
<evidence type="ECO:0000313" key="1">
    <source>
        <dbReference type="EMBL" id="CAF0995622.1"/>
    </source>
</evidence>
<proteinExistence type="predicted"/>
<dbReference type="Proteomes" id="UP000663834">
    <property type="component" value="Unassembled WGS sequence"/>
</dbReference>
<gene>
    <name evidence="4" type="ORF">BYL167_LOCUS48167</name>
    <name evidence="1" type="ORF">CJN711_LOCUS2082</name>
    <name evidence="3" type="ORF">GIL414_LOCUS44029</name>
    <name evidence="2" type="ORF">KQP761_LOCUS12357</name>
</gene>
<dbReference type="EMBL" id="CAJNOV010000130">
    <property type="protein sequence ID" value="CAF0995622.1"/>
    <property type="molecule type" value="Genomic_DNA"/>
</dbReference>
<evidence type="ECO:0000313" key="2">
    <source>
        <dbReference type="EMBL" id="CAF1458236.1"/>
    </source>
</evidence>
<dbReference type="SUPFAM" id="SSF63829">
    <property type="entry name" value="Calcium-dependent phosphotriesterase"/>
    <property type="match status" value="1"/>
</dbReference>
<organism evidence="2 5">
    <name type="scientific">Rotaria magnacalcarata</name>
    <dbReference type="NCBI Taxonomy" id="392030"/>
    <lineage>
        <taxon>Eukaryota</taxon>
        <taxon>Metazoa</taxon>
        <taxon>Spiralia</taxon>
        <taxon>Gnathifera</taxon>
        <taxon>Rotifera</taxon>
        <taxon>Eurotatoria</taxon>
        <taxon>Bdelloidea</taxon>
        <taxon>Philodinida</taxon>
        <taxon>Philodinidae</taxon>
        <taxon>Rotaria</taxon>
    </lineage>
</organism>
<name>A0A815Q7Y4_9BILA</name>